<dbReference type="InterPro" id="IPR004803">
    <property type="entry name" value="TGT"/>
</dbReference>
<evidence type="ECO:0000256" key="3">
    <source>
        <dbReference type="ARBA" id="ARBA00022694"/>
    </source>
</evidence>
<feature type="binding site" evidence="4">
    <location>
        <position position="170"/>
    </location>
    <ligand>
        <name>substrate</name>
    </ligand>
</feature>
<feature type="binding site" evidence="4">
    <location>
        <position position="371"/>
    </location>
    <ligand>
        <name>Zn(2+)</name>
        <dbReference type="ChEBI" id="CHEBI:29105"/>
    </ligand>
</feature>
<dbReference type="GO" id="GO:0046872">
    <property type="term" value="F:metal ion binding"/>
    <property type="evidence" value="ECO:0007669"/>
    <property type="project" value="UniProtKB-KW"/>
</dbReference>
<dbReference type="RefSeq" id="WP_085783630.1">
    <property type="nucleotide sequence ID" value="NZ_CP008743.1"/>
</dbReference>
<keyword evidence="4" id="KW-0671">Queuosine biosynthesis</keyword>
<accession>A0A1W6N307</accession>
<comment type="similarity">
    <text evidence="4">Belongs to the queuine tRNA-ribosyltransferase family.</text>
</comment>
<keyword evidence="3 4" id="KW-0819">tRNA processing</keyword>
<dbReference type="InterPro" id="IPR050076">
    <property type="entry name" value="ArchSynthase1/Queuine_TRR"/>
</dbReference>
<dbReference type="PANTHER" id="PTHR46499:SF1">
    <property type="entry name" value="QUEUINE TRNA-RIBOSYLTRANSFERASE"/>
    <property type="match status" value="1"/>
</dbReference>
<comment type="subunit">
    <text evidence="4">Homodimer. Within each dimer, one monomer is responsible for RNA recognition and catalysis, while the other monomer binds to the replacement base PreQ1.</text>
</comment>
<dbReference type="Pfam" id="PF01702">
    <property type="entry name" value="TGT"/>
    <property type="match status" value="1"/>
</dbReference>
<dbReference type="SUPFAM" id="SSF51713">
    <property type="entry name" value="tRNA-guanine transglycosylase"/>
    <property type="match status" value="1"/>
</dbReference>
<feature type="active site" description="Proton acceptor" evidence="4">
    <location>
        <position position="98"/>
    </location>
</feature>
<comment type="pathway">
    <text evidence="4">tRNA modification; tRNA-queuosine biosynthesis.</text>
</comment>
<dbReference type="OrthoDB" id="9805417at2"/>
<keyword evidence="2 4" id="KW-0808">Transferase</keyword>
<dbReference type="InterPro" id="IPR002616">
    <property type="entry name" value="tRNA_ribo_trans-like"/>
</dbReference>
<dbReference type="NCBIfam" id="TIGR00430">
    <property type="entry name" value="Q_tRNA_tgt"/>
    <property type="match status" value="1"/>
</dbReference>
<reference evidence="6 7" key="1">
    <citation type="submission" date="2014-06" db="EMBL/GenBank/DDBJ databases">
        <title>The genome of the endonuclear symbiont Nucleicultrix amoebiphila.</title>
        <authorList>
            <person name="Schulz F."/>
            <person name="Horn M."/>
        </authorList>
    </citation>
    <scope>NUCLEOTIDE SEQUENCE [LARGE SCALE GENOMIC DNA]</scope>
    <source>
        <strain evidence="6 7">FS5</strain>
    </source>
</reference>
<evidence type="ECO:0000256" key="2">
    <source>
        <dbReference type="ARBA" id="ARBA00022679"/>
    </source>
</evidence>
<feature type="binding site" evidence="4">
    <location>
        <position position="345"/>
    </location>
    <ligand>
        <name>Zn(2+)</name>
        <dbReference type="ChEBI" id="CHEBI:29105"/>
    </ligand>
</feature>
<feature type="domain" description="tRNA-guanine(15) transglycosylase-like" evidence="5">
    <location>
        <begin position="20"/>
        <end position="401"/>
    </location>
</feature>
<evidence type="ECO:0000256" key="1">
    <source>
        <dbReference type="ARBA" id="ARBA00022676"/>
    </source>
</evidence>
<comment type="cofactor">
    <cofactor evidence="4">
        <name>Zn(2+)</name>
        <dbReference type="ChEBI" id="CHEBI:29105"/>
    </cofactor>
    <text evidence="4">Binds 1 zinc ion per subunit.</text>
</comment>
<dbReference type="GO" id="GO:0008616">
    <property type="term" value="P:tRNA queuosine(34) biosynthetic process"/>
    <property type="evidence" value="ECO:0007669"/>
    <property type="project" value="UniProtKB-UniRule"/>
</dbReference>
<gene>
    <name evidence="4" type="primary">tgt</name>
    <name evidence="6" type="ORF">GQ61_01720</name>
</gene>
<dbReference type="STRING" id="1414854.GQ61_01720"/>
<dbReference type="HAMAP" id="MF_00168">
    <property type="entry name" value="Q_tRNA_Tgt"/>
    <property type="match status" value="1"/>
</dbReference>
<feature type="binding site" evidence="4">
    <location>
        <position position="215"/>
    </location>
    <ligand>
        <name>substrate</name>
    </ligand>
</feature>
<protein>
    <recommendedName>
        <fullName evidence="4">Queuine tRNA-ribosyltransferase</fullName>
        <ecNumber evidence="4">2.4.2.29</ecNumber>
    </recommendedName>
    <alternativeName>
        <fullName evidence="4">Guanine insertion enzyme</fullName>
    </alternativeName>
    <alternativeName>
        <fullName evidence="4">tRNA-guanine transglycosylase</fullName>
    </alternativeName>
</protein>
<keyword evidence="4" id="KW-0479">Metal-binding</keyword>
<comment type="catalytic activity">
    <reaction evidence="4">
        <text>7-aminomethyl-7-carbaguanine + guanosine(34) in tRNA = 7-aminomethyl-7-carbaguanosine(34) in tRNA + guanine</text>
        <dbReference type="Rhea" id="RHEA:24104"/>
        <dbReference type="Rhea" id="RHEA-COMP:10341"/>
        <dbReference type="Rhea" id="RHEA-COMP:10342"/>
        <dbReference type="ChEBI" id="CHEBI:16235"/>
        <dbReference type="ChEBI" id="CHEBI:58703"/>
        <dbReference type="ChEBI" id="CHEBI:74269"/>
        <dbReference type="ChEBI" id="CHEBI:82833"/>
        <dbReference type="EC" id="2.4.2.29"/>
    </reaction>
</comment>
<dbReference type="EMBL" id="CP008743">
    <property type="protein sequence ID" value="ARN84264.1"/>
    <property type="molecule type" value="Genomic_DNA"/>
</dbReference>
<comment type="function">
    <text evidence="4">Catalyzes the base-exchange of a guanine (G) residue with the queuine precursor 7-aminomethyl-7-deazaguanine (PreQ1) at position 34 (anticodon wobble position) in tRNAs with GU(N) anticodons (tRNA-Asp, -Asn, -His and -Tyr). Catalysis occurs through a double-displacement mechanism. The nucleophile active site attacks the C1' of nucleotide 34 to detach the guanine base from the RNA, forming a covalent enzyme-RNA intermediate. The proton acceptor active site deprotonates the incoming PreQ1, allowing a nucleophilic attack on the C1' of the ribose to form the product. After dissociation, two additional enzymatic reactions on the tRNA convert PreQ1 to queuine (Q), resulting in the hypermodified nucleoside queuosine (7-(((4,5-cis-dihydroxy-2-cyclopenten-1-yl)amino)methyl)-7-deazaguanosine).</text>
</comment>
<dbReference type="AlphaFoldDB" id="A0A1W6N307"/>
<feature type="region of interest" description="RNA binding; important for wobble base 34 recognition" evidence="4">
    <location>
        <begin position="296"/>
        <end position="300"/>
    </location>
</feature>
<feature type="binding site" evidence="4">
    <location>
        <position position="342"/>
    </location>
    <ligand>
        <name>Zn(2+)</name>
        <dbReference type="ChEBI" id="CHEBI:29105"/>
    </ligand>
</feature>
<dbReference type="KEGG" id="naf:GQ61_01720"/>
<name>A0A1W6N307_9PROT</name>
<evidence type="ECO:0000256" key="4">
    <source>
        <dbReference type="HAMAP-Rule" id="MF_00168"/>
    </source>
</evidence>
<dbReference type="Gene3D" id="3.20.20.105">
    <property type="entry name" value="Queuine tRNA-ribosyltransferase-like"/>
    <property type="match status" value="1"/>
</dbReference>
<keyword evidence="7" id="KW-1185">Reference proteome</keyword>
<dbReference type="GO" id="GO:0008479">
    <property type="term" value="F:tRNA-guanosine(34) queuine transglycosylase activity"/>
    <property type="evidence" value="ECO:0007669"/>
    <property type="project" value="UniProtKB-UniRule"/>
</dbReference>
<feature type="active site" description="Nucleophile" evidence="4">
    <location>
        <position position="291"/>
    </location>
</feature>
<sequence>MNSLYPRFSFQTQYQDKFSKAKVATLVTPHGAVTTPNFIFCATKAAIKGLTPAQMKEAGTEIILSNTYHLMLQPGGKRVERRGGLHRFMGWDGPMLTDSGGFQIFSLGHGSVANEIKGKRLTHRQKTLLKISEEGAVFKSYLDGALHTLTPESSIEIQRQLGADLIVVLDECTPFHVDKSYTEKSMHLTHRWGLRSLEEFKRTNSGQQAIYGIVQGGVYPDLRKIAAAFVNSHPFFGIAVGGSLGATKEQMAEVVNSVMNEISPQRPVHLLGIGGISDIFNGVREGIDTFDCVHPTRLARHGGALVRPDFWLKNDGSGGEHISLKGSRFKDDDLPIDESCPCSTCKTFSRAYLHHLIKAQELLVYQALTIHNVTFMNRLMRAIRTAIIENRLEEEQKNWMQV</sequence>
<dbReference type="GO" id="GO:0005737">
    <property type="term" value="C:cytoplasm"/>
    <property type="evidence" value="ECO:0007669"/>
    <property type="project" value="TreeGrafter"/>
</dbReference>
<evidence type="ECO:0000259" key="5">
    <source>
        <dbReference type="Pfam" id="PF01702"/>
    </source>
</evidence>
<keyword evidence="1 4" id="KW-0328">Glycosyltransferase</keyword>
<feature type="binding site" evidence="4">
    <location>
        <position position="242"/>
    </location>
    <ligand>
        <name>substrate</name>
    </ligand>
</feature>
<feature type="region of interest" description="RNA binding" evidence="4">
    <location>
        <begin position="272"/>
        <end position="278"/>
    </location>
</feature>
<dbReference type="EC" id="2.4.2.29" evidence="4"/>
<feature type="binding site" evidence="4">
    <location>
        <position position="340"/>
    </location>
    <ligand>
        <name>Zn(2+)</name>
        <dbReference type="ChEBI" id="CHEBI:29105"/>
    </ligand>
</feature>
<proteinExistence type="inferred from homology"/>
<dbReference type="PANTHER" id="PTHR46499">
    <property type="entry name" value="QUEUINE TRNA-RIBOSYLTRANSFERASE"/>
    <property type="match status" value="1"/>
</dbReference>
<keyword evidence="4" id="KW-0862">Zinc</keyword>
<dbReference type="UniPathway" id="UPA00392"/>
<dbReference type="Proteomes" id="UP000237351">
    <property type="component" value="Chromosome"/>
</dbReference>
<dbReference type="NCBIfam" id="TIGR00449">
    <property type="entry name" value="tgt_general"/>
    <property type="match status" value="1"/>
</dbReference>
<evidence type="ECO:0000313" key="7">
    <source>
        <dbReference type="Proteomes" id="UP000237351"/>
    </source>
</evidence>
<dbReference type="InterPro" id="IPR036511">
    <property type="entry name" value="TGT-like_sf"/>
</dbReference>
<feature type="binding site" evidence="4">
    <location>
        <begin position="98"/>
        <end position="102"/>
    </location>
    <ligand>
        <name>substrate</name>
    </ligand>
</feature>
<evidence type="ECO:0000313" key="6">
    <source>
        <dbReference type="EMBL" id="ARN84264.1"/>
    </source>
</evidence>
<organism evidence="6 7">
    <name type="scientific">Candidatus Nucleicultrix amoebiphila FS5</name>
    <dbReference type="NCBI Taxonomy" id="1414854"/>
    <lineage>
        <taxon>Bacteria</taxon>
        <taxon>Pseudomonadati</taxon>
        <taxon>Pseudomonadota</taxon>
        <taxon>Alphaproteobacteria</taxon>
        <taxon>Holosporales</taxon>
        <taxon>Candidatus Nucleicultricaceae</taxon>
        <taxon>Candidatus Nucleicultrix</taxon>
    </lineage>
</organism>